<dbReference type="SUPFAM" id="SSF55073">
    <property type="entry name" value="Nucleotide cyclase"/>
    <property type="match status" value="1"/>
</dbReference>
<dbReference type="RefSeq" id="WP_354434012.1">
    <property type="nucleotide sequence ID" value="NZ_JBEPLY010000005.1"/>
</dbReference>
<proteinExistence type="predicted"/>
<dbReference type="PANTHER" id="PTHR45138:SF9">
    <property type="entry name" value="DIGUANYLATE CYCLASE DGCM-RELATED"/>
    <property type="match status" value="1"/>
</dbReference>
<evidence type="ECO:0000313" key="5">
    <source>
        <dbReference type="EMBL" id="MET3599953.1"/>
    </source>
</evidence>
<keyword evidence="3" id="KW-1133">Transmembrane helix</keyword>
<feature type="transmembrane region" description="Helical" evidence="3">
    <location>
        <begin position="30"/>
        <end position="53"/>
    </location>
</feature>
<evidence type="ECO:0000259" key="4">
    <source>
        <dbReference type="PROSITE" id="PS50887"/>
    </source>
</evidence>
<keyword evidence="3" id="KW-0812">Transmembrane</keyword>
<dbReference type="PANTHER" id="PTHR45138">
    <property type="entry name" value="REGULATORY COMPONENTS OF SENSORY TRANSDUCTION SYSTEM"/>
    <property type="match status" value="1"/>
</dbReference>
<evidence type="ECO:0000256" key="1">
    <source>
        <dbReference type="ARBA" id="ARBA00012528"/>
    </source>
</evidence>
<dbReference type="EC" id="2.7.7.65" evidence="1"/>
<dbReference type="InterPro" id="IPR050469">
    <property type="entry name" value="Diguanylate_Cyclase"/>
</dbReference>
<comment type="catalytic activity">
    <reaction evidence="2">
        <text>2 GTP = 3',3'-c-di-GMP + 2 diphosphate</text>
        <dbReference type="Rhea" id="RHEA:24898"/>
        <dbReference type="ChEBI" id="CHEBI:33019"/>
        <dbReference type="ChEBI" id="CHEBI:37565"/>
        <dbReference type="ChEBI" id="CHEBI:58805"/>
        <dbReference type="EC" id="2.7.7.65"/>
    </reaction>
</comment>
<gene>
    <name evidence="5" type="ORF">ABID12_001893</name>
</gene>
<feature type="transmembrane region" description="Helical" evidence="3">
    <location>
        <begin position="146"/>
        <end position="168"/>
    </location>
</feature>
<dbReference type="CDD" id="cd01949">
    <property type="entry name" value="GGDEF"/>
    <property type="match status" value="1"/>
</dbReference>
<protein>
    <recommendedName>
        <fullName evidence="1">diguanylate cyclase</fullName>
        <ecNumber evidence="1">2.7.7.65</ecNumber>
    </recommendedName>
</protein>
<sequence>MTAVFVWAADCILLSVLLLPLWLRNKDRSFILLWSVSLLLMGLGLAGLIAIGVYGVRFFTLPIAALVAAETLSTAGLLSLYGAKCPLRFMLCSLGVWLAALLLFHLSGFGSVACIASYYLADIGIAVYAVHFLLRHADFEEVGYHRATPLILSVEAVVGLVIAILFLIDSPALPDEGVMISVALISGFLLFSVKIFHAVWLSIEKFEFHLRKLAFHDPLTGILNRRGFFHGIEERITYALPDELFAYLMIDVDHFKRINDRFGHDVGDQALVAFAHNVLAEIGKEALFGRTGGEEFAVFIKVGDVQEAISIAERIRARQAATLYTGTIRPTAMTVSIGIAFQKGRFTGFETLLWQSDRALYEAKNQGRNCVVSYSAVPSPVTPEGALAALGNAS</sequence>
<dbReference type="InterPro" id="IPR043128">
    <property type="entry name" value="Rev_trsase/Diguanyl_cyclase"/>
</dbReference>
<evidence type="ECO:0000313" key="6">
    <source>
        <dbReference type="Proteomes" id="UP001549164"/>
    </source>
</evidence>
<dbReference type="InterPro" id="IPR000160">
    <property type="entry name" value="GGDEF_dom"/>
</dbReference>
<feature type="transmembrane region" description="Helical" evidence="3">
    <location>
        <begin position="6"/>
        <end position="23"/>
    </location>
</feature>
<dbReference type="InterPro" id="IPR029787">
    <property type="entry name" value="Nucleotide_cyclase"/>
</dbReference>
<dbReference type="SMART" id="SM00267">
    <property type="entry name" value="GGDEF"/>
    <property type="match status" value="1"/>
</dbReference>
<name>A0ABV2IAL4_9HYPH</name>
<dbReference type="NCBIfam" id="TIGR00254">
    <property type="entry name" value="GGDEF"/>
    <property type="match status" value="1"/>
</dbReference>
<dbReference type="Proteomes" id="UP001549164">
    <property type="component" value="Unassembled WGS sequence"/>
</dbReference>
<dbReference type="Gene3D" id="3.30.70.270">
    <property type="match status" value="1"/>
</dbReference>
<evidence type="ECO:0000256" key="3">
    <source>
        <dbReference type="SAM" id="Phobius"/>
    </source>
</evidence>
<comment type="caution">
    <text evidence="5">The sequence shown here is derived from an EMBL/GenBank/DDBJ whole genome shotgun (WGS) entry which is preliminary data.</text>
</comment>
<reference evidence="5 6" key="1">
    <citation type="submission" date="2024-06" db="EMBL/GenBank/DDBJ databases">
        <title>Genomic Encyclopedia of Type Strains, Phase IV (KMG-IV): sequencing the most valuable type-strain genomes for metagenomic binning, comparative biology and taxonomic classification.</title>
        <authorList>
            <person name="Goeker M."/>
        </authorList>
    </citation>
    <scope>NUCLEOTIDE SEQUENCE [LARGE SCALE GENOMIC DNA]</scope>
    <source>
        <strain evidence="5 6">DSM 28102</strain>
    </source>
</reference>
<feature type="domain" description="GGDEF" evidence="4">
    <location>
        <begin position="243"/>
        <end position="376"/>
    </location>
</feature>
<accession>A0ABV2IAL4</accession>
<feature type="transmembrane region" description="Helical" evidence="3">
    <location>
        <begin position="59"/>
        <end position="82"/>
    </location>
</feature>
<keyword evidence="3" id="KW-0472">Membrane</keyword>
<dbReference type="EMBL" id="JBEPLY010000005">
    <property type="protein sequence ID" value="MET3599953.1"/>
    <property type="molecule type" value="Genomic_DNA"/>
</dbReference>
<evidence type="ECO:0000256" key="2">
    <source>
        <dbReference type="ARBA" id="ARBA00034247"/>
    </source>
</evidence>
<feature type="transmembrane region" description="Helical" evidence="3">
    <location>
        <begin position="180"/>
        <end position="203"/>
    </location>
</feature>
<dbReference type="PROSITE" id="PS50887">
    <property type="entry name" value="GGDEF"/>
    <property type="match status" value="1"/>
</dbReference>
<feature type="transmembrane region" description="Helical" evidence="3">
    <location>
        <begin position="89"/>
        <end position="109"/>
    </location>
</feature>
<dbReference type="Pfam" id="PF00990">
    <property type="entry name" value="GGDEF"/>
    <property type="match status" value="1"/>
</dbReference>
<keyword evidence="6" id="KW-1185">Reference proteome</keyword>
<organism evidence="5 6">
    <name type="scientific">Martelella mangrovi</name>
    <dbReference type="NCBI Taxonomy" id="1397477"/>
    <lineage>
        <taxon>Bacteria</taxon>
        <taxon>Pseudomonadati</taxon>
        <taxon>Pseudomonadota</taxon>
        <taxon>Alphaproteobacteria</taxon>
        <taxon>Hyphomicrobiales</taxon>
        <taxon>Aurantimonadaceae</taxon>
        <taxon>Martelella</taxon>
    </lineage>
</organism>
<feature type="transmembrane region" description="Helical" evidence="3">
    <location>
        <begin position="115"/>
        <end position="134"/>
    </location>
</feature>